<evidence type="ECO:0000313" key="2">
    <source>
        <dbReference type="EMBL" id="MED6197162.1"/>
    </source>
</evidence>
<protein>
    <submittedName>
        <fullName evidence="2">Uncharacterized protein</fullName>
    </submittedName>
</protein>
<name>A0ABU6XGX1_9FABA</name>
<dbReference type="EMBL" id="JASCZI010211858">
    <property type="protein sequence ID" value="MED6197162.1"/>
    <property type="molecule type" value="Genomic_DNA"/>
</dbReference>
<sequence length="87" mass="9685">MSEYRTICEPVPRQIPEDSVPRPIPEDPVPRPTPAAHLRYPSAAHPRDIPILGSAQCRHLYSRHCLLLSHSPSVCSTANGNDQSEYT</sequence>
<reference evidence="2 3" key="1">
    <citation type="journal article" date="2023" name="Plants (Basel)">
        <title>Bridging the Gap: Combining Genomics and Transcriptomics Approaches to Understand Stylosanthes scabra, an Orphan Legume from the Brazilian Caatinga.</title>
        <authorList>
            <person name="Ferreira-Neto J.R.C."/>
            <person name="da Silva M.D."/>
            <person name="Binneck E."/>
            <person name="de Melo N.F."/>
            <person name="da Silva R.H."/>
            <person name="de Melo A.L.T.M."/>
            <person name="Pandolfi V."/>
            <person name="Bustamante F.O."/>
            <person name="Brasileiro-Vidal A.C."/>
            <person name="Benko-Iseppon A.M."/>
        </authorList>
    </citation>
    <scope>NUCLEOTIDE SEQUENCE [LARGE SCALE GENOMIC DNA]</scope>
    <source>
        <tissue evidence="2">Leaves</tissue>
    </source>
</reference>
<comment type="caution">
    <text evidence="2">The sequence shown here is derived from an EMBL/GenBank/DDBJ whole genome shotgun (WGS) entry which is preliminary data.</text>
</comment>
<evidence type="ECO:0000256" key="1">
    <source>
        <dbReference type="SAM" id="MobiDB-lite"/>
    </source>
</evidence>
<evidence type="ECO:0000313" key="3">
    <source>
        <dbReference type="Proteomes" id="UP001341840"/>
    </source>
</evidence>
<gene>
    <name evidence="2" type="ORF">PIB30_054133</name>
</gene>
<feature type="region of interest" description="Disordered" evidence="1">
    <location>
        <begin position="1"/>
        <end position="42"/>
    </location>
</feature>
<organism evidence="2 3">
    <name type="scientific">Stylosanthes scabra</name>
    <dbReference type="NCBI Taxonomy" id="79078"/>
    <lineage>
        <taxon>Eukaryota</taxon>
        <taxon>Viridiplantae</taxon>
        <taxon>Streptophyta</taxon>
        <taxon>Embryophyta</taxon>
        <taxon>Tracheophyta</taxon>
        <taxon>Spermatophyta</taxon>
        <taxon>Magnoliopsida</taxon>
        <taxon>eudicotyledons</taxon>
        <taxon>Gunneridae</taxon>
        <taxon>Pentapetalae</taxon>
        <taxon>rosids</taxon>
        <taxon>fabids</taxon>
        <taxon>Fabales</taxon>
        <taxon>Fabaceae</taxon>
        <taxon>Papilionoideae</taxon>
        <taxon>50 kb inversion clade</taxon>
        <taxon>dalbergioids sensu lato</taxon>
        <taxon>Dalbergieae</taxon>
        <taxon>Pterocarpus clade</taxon>
        <taxon>Stylosanthes</taxon>
    </lineage>
</organism>
<dbReference type="Proteomes" id="UP001341840">
    <property type="component" value="Unassembled WGS sequence"/>
</dbReference>
<accession>A0ABU6XGX1</accession>
<feature type="compositionally biased region" description="Basic and acidic residues" evidence="1">
    <location>
        <begin position="15"/>
        <end position="29"/>
    </location>
</feature>
<proteinExistence type="predicted"/>
<keyword evidence="3" id="KW-1185">Reference proteome</keyword>